<dbReference type="InterPro" id="IPR008551">
    <property type="entry name" value="TANGO2"/>
</dbReference>
<dbReference type="EMBL" id="PIQH01000011">
    <property type="protein sequence ID" value="RUO78192.1"/>
    <property type="molecule type" value="Genomic_DNA"/>
</dbReference>
<evidence type="ECO:0008006" key="3">
    <source>
        <dbReference type="Google" id="ProtNLM"/>
    </source>
</evidence>
<dbReference type="AlphaFoldDB" id="A0A432ZLS9"/>
<evidence type="ECO:0000313" key="2">
    <source>
        <dbReference type="Proteomes" id="UP000287996"/>
    </source>
</evidence>
<evidence type="ECO:0000313" key="1">
    <source>
        <dbReference type="EMBL" id="RUO78192.1"/>
    </source>
</evidence>
<comment type="caution">
    <text evidence="1">The sequence shown here is derived from an EMBL/GenBank/DDBJ whole genome shotgun (WGS) entry which is preliminary data.</text>
</comment>
<reference evidence="1 2" key="1">
    <citation type="journal article" date="2011" name="Front. Microbiol.">
        <title>Genomic signatures of strain selection and enhancement in Bacillus atrophaeus var. globigii, a historical biowarfare simulant.</title>
        <authorList>
            <person name="Gibbons H.S."/>
            <person name="Broomall S.M."/>
            <person name="McNew L.A."/>
            <person name="Daligault H."/>
            <person name="Chapman C."/>
            <person name="Bruce D."/>
            <person name="Karavis M."/>
            <person name="Krepps M."/>
            <person name="McGregor P.A."/>
            <person name="Hong C."/>
            <person name="Park K.H."/>
            <person name="Akmal A."/>
            <person name="Feldman A."/>
            <person name="Lin J.S."/>
            <person name="Chang W.E."/>
            <person name="Higgs B.W."/>
            <person name="Demirev P."/>
            <person name="Lindquist J."/>
            <person name="Liem A."/>
            <person name="Fochler E."/>
            <person name="Read T.D."/>
            <person name="Tapia R."/>
            <person name="Johnson S."/>
            <person name="Bishop-Lilly K.A."/>
            <person name="Detter C."/>
            <person name="Han C."/>
            <person name="Sozhamannan S."/>
            <person name="Rosenzweig C.N."/>
            <person name="Skowronski E.W."/>
        </authorList>
    </citation>
    <scope>NUCLEOTIDE SEQUENCE [LARGE SCALE GENOMIC DNA]</scope>
    <source>
        <strain evidence="1 2">CC-PW-9</strain>
    </source>
</reference>
<dbReference type="PANTHER" id="PTHR17985">
    <property type="entry name" value="SER/THR-RICH PROTEIN T10 IN DGCR REGION"/>
    <property type="match status" value="1"/>
</dbReference>
<keyword evidence="2" id="KW-1185">Reference proteome</keyword>
<organism evidence="1 2">
    <name type="scientific">Idiomarina tyrosinivorans</name>
    <dbReference type="NCBI Taxonomy" id="1445662"/>
    <lineage>
        <taxon>Bacteria</taxon>
        <taxon>Pseudomonadati</taxon>
        <taxon>Pseudomonadota</taxon>
        <taxon>Gammaproteobacteria</taxon>
        <taxon>Alteromonadales</taxon>
        <taxon>Idiomarinaceae</taxon>
        <taxon>Idiomarina</taxon>
    </lineage>
</organism>
<dbReference type="PANTHER" id="PTHR17985:SF8">
    <property type="entry name" value="TRANSPORT AND GOLGI ORGANIZATION PROTEIN 2 HOMOLOG"/>
    <property type="match status" value="1"/>
</dbReference>
<dbReference type="Pfam" id="PF05742">
    <property type="entry name" value="TANGO2"/>
    <property type="match status" value="1"/>
</dbReference>
<name>A0A432ZLS9_9GAMM</name>
<proteinExistence type="predicted"/>
<dbReference type="Proteomes" id="UP000287996">
    <property type="component" value="Unassembled WGS sequence"/>
</dbReference>
<sequence length="275" mass="30999">MITVMITAYRSGVSPMCVVFIALQQHPEYPLVVLANRDEFHQRPSAAMRWRKWGQQPILAGLDEQGGGTWLGVTPAGRLAILTNFRDPQAFREDAPSRGHWVTTALQQSEQQLQQQLQSSADDYNPFNLLFSDGHRVTTFHSPEKHTQTLAKGVHALSNANLNTPWPKAVVGTTQLRQLMAQPQLTTEELLAVLTNDVRAELEQLPNTGVGQQLEHFLSPIFIRGEDYGTRCSTVIKFRRDGMLSVTERRFAALGKPLGEHHFRWKIRATDAQRI</sequence>
<gene>
    <name evidence="1" type="ORF">CWI84_10945</name>
</gene>
<protein>
    <recommendedName>
        <fullName evidence="3">NRDE family protein</fullName>
    </recommendedName>
</protein>
<accession>A0A432ZLS9</accession>